<evidence type="ECO:0000313" key="15">
    <source>
        <dbReference type="Proteomes" id="UP000765509"/>
    </source>
</evidence>
<comment type="subcellular location">
    <subcellularLocation>
        <location evidence="1">Membrane</location>
        <topology evidence="1">Multi-pass membrane protein</topology>
    </subcellularLocation>
</comment>
<feature type="transmembrane region" description="Helical" evidence="11">
    <location>
        <begin position="20"/>
        <end position="40"/>
    </location>
</feature>
<dbReference type="InterPro" id="IPR001594">
    <property type="entry name" value="Palmitoyltrfase_DHHC"/>
</dbReference>
<dbReference type="EC" id="2.3.1.225" evidence="11"/>
<evidence type="ECO:0000256" key="3">
    <source>
        <dbReference type="ARBA" id="ARBA00022692"/>
    </source>
</evidence>
<sequence>MKKDFLRIFRIKKFLIFEKVLIFIGFSIFFYSYFVLFRIIIIPSLVSHSSKRFLSKSEAIVVTCILNVISIFLLWSYLKILSTCAGFVVDFVPKTNPILQPISPTPSSHSTLLTGLPYSNQVEPLNPQSLSLQDDLAFNDSIVPNASNHPRDQLQINSHRNHLQSQTNNPSSSKPTDLLDHQTIPTDVSTPSLNKQHHQLSSNFPTNHQNVSNQISIKEKESHSYSICLLNFPNKSNQTHSNQIEIERISKMLTRSLPNLRISQVENRFCKKCQIIKPHRSHHCRHCDTCVLKMDHHCPWIGGCVGARNYKFFINFLQWSSVYSLFLLLIIIIVNTRENPNRPTMDGQQIAILSLAGLFTIFTISLLTTHTYLIFRNLSTIEKMNINRIKKKEFHMIRELYSGMILNNEKIHNPKCYKFMGIWKTRKIVRQLDYEWGDFTKEGNIWWLGNNRENWETVMGTNVFGWILPIKSKSDQNEEGLKFEMNKRFSQDGERRKRFEWPVELQ</sequence>
<keyword evidence="8 11" id="KW-0012">Acyltransferase</keyword>
<keyword evidence="15" id="KW-1185">Reference proteome</keyword>
<evidence type="ECO:0000256" key="5">
    <source>
        <dbReference type="ARBA" id="ARBA00023136"/>
    </source>
</evidence>
<comment type="similarity">
    <text evidence="9">Belongs to the DHHC palmitoyltransferase family. PFA5 subfamily.</text>
</comment>
<dbReference type="PANTHER" id="PTHR22883:SF23">
    <property type="entry name" value="PALMITOYLTRANSFERASE ZDHHC6"/>
    <property type="match status" value="1"/>
</dbReference>
<feature type="compositionally biased region" description="Polar residues" evidence="12">
    <location>
        <begin position="183"/>
        <end position="209"/>
    </location>
</feature>
<dbReference type="OrthoDB" id="2507667at2759"/>
<comment type="domain">
    <text evidence="11">The DHHC domain is required for palmitoyltransferase activity.</text>
</comment>
<evidence type="ECO:0000256" key="7">
    <source>
        <dbReference type="ARBA" id="ARBA00023288"/>
    </source>
</evidence>
<dbReference type="AlphaFoldDB" id="A0A9Q3FJ94"/>
<feature type="region of interest" description="Disordered" evidence="12">
    <location>
        <begin position="161"/>
        <end position="209"/>
    </location>
</feature>
<evidence type="ECO:0000256" key="12">
    <source>
        <dbReference type="SAM" id="MobiDB-lite"/>
    </source>
</evidence>
<dbReference type="GO" id="GO:0005783">
    <property type="term" value="C:endoplasmic reticulum"/>
    <property type="evidence" value="ECO:0007669"/>
    <property type="project" value="TreeGrafter"/>
</dbReference>
<evidence type="ECO:0000256" key="4">
    <source>
        <dbReference type="ARBA" id="ARBA00022989"/>
    </source>
</evidence>
<dbReference type="GO" id="GO:0005794">
    <property type="term" value="C:Golgi apparatus"/>
    <property type="evidence" value="ECO:0007669"/>
    <property type="project" value="TreeGrafter"/>
</dbReference>
<evidence type="ECO:0000256" key="9">
    <source>
        <dbReference type="ARBA" id="ARBA00038298"/>
    </source>
</evidence>
<feature type="transmembrane region" description="Helical" evidence="11">
    <location>
        <begin position="350"/>
        <end position="375"/>
    </location>
</feature>
<evidence type="ECO:0000259" key="13">
    <source>
        <dbReference type="Pfam" id="PF01529"/>
    </source>
</evidence>
<dbReference type="GO" id="GO:0006612">
    <property type="term" value="P:protein targeting to membrane"/>
    <property type="evidence" value="ECO:0007669"/>
    <property type="project" value="TreeGrafter"/>
</dbReference>
<keyword evidence="3 11" id="KW-0812">Transmembrane</keyword>
<proteinExistence type="inferred from homology"/>
<keyword evidence="2 11" id="KW-0808">Transferase</keyword>
<dbReference type="GO" id="GO:0019706">
    <property type="term" value="F:protein-cysteine S-palmitoyltransferase activity"/>
    <property type="evidence" value="ECO:0007669"/>
    <property type="project" value="UniProtKB-EC"/>
</dbReference>
<evidence type="ECO:0000256" key="10">
    <source>
        <dbReference type="ARBA" id="ARBA00048048"/>
    </source>
</evidence>
<gene>
    <name evidence="14" type="ORF">O181_079834</name>
</gene>
<dbReference type="InterPro" id="IPR039859">
    <property type="entry name" value="PFA4/ZDH16/20/ERF2-like"/>
</dbReference>
<dbReference type="Pfam" id="PF01529">
    <property type="entry name" value="DHHC"/>
    <property type="match status" value="1"/>
</dbReference>
<dbReference type="EMBL" id="AVOT02044765">
    <property type="protein sequence ID" value="MBW0540119.1"/>
    <property type="molecule type" value="Genomic_DNA"/>
</dbReference>
<evidence type="ECO:0000313" key="14">
    <source>
        <dbReference type="EMBL" id="MBW0540119.1"/>
    </source>
</evidence>
<keyword evidence="6" id="KW-0564">Palmitate</keyword>
<dbReference type="GO" id="GO:0016020">
    <property type="term" value="C:membrane"/>
    <property type="evidence" value="ECO:0007669"/>
    <property type="project" value="UniProtKB-SubCell"/>
</dbReference>
<evidence type="ECO:0000256" key="2">
    <source>
        <dbReference type="ARBA" id="ARBA00022679"/>
    </source>
</evidence>
<feature type="domain" description="Palmitoyltransferase DHHC" evidence="13">
    <location>
        <begin position="266"/>
        <end position="385"/>
    </location>
</feature>
<name>A0A9Q3FJ94_9BASI</name>
<feature type="compositionally biased region" description="Polar residues" evidence="12">
    <location>
        <begin position="161"/>
        <end position="175"/>
    </location>
</feature>
<comment type="caution">
    <text evidence="14">The sequence shown here is derived from an EMBL/GenBank/DDBJ whole genome shotgun (WGS) entry which is preliminary data.</text>
</comment>
<evidence type="ECO:0000256" key="6">
    <source>
        <dbReference type="ARBA" id="ARBA00023139"/>
    </source>
</evidence>
<organism evidence="14 15">
    <name type="scientific">Austropuccinia psidii MF-1</name>
    <dbReference type="NCBI Taxonomy" id="1389203"/>
    <lineage>
        <taxon>Eukaryota</taxon>
        <taxon>Fungi</taxon>
        <taxon>Dikarya</taxon>
        <taxon>Basidiomycota</taxon>
        <taxon>Pucciniomycotina</taxon>
        <taxon>Pucciniomycetes</taxon>
        <taxon>Pucciniales</taxon>
        <taxon>Sphaerophragmiaceae</taxon>
        <taxon>Austropuccinia</taxon>
    </lineage>
</organism>
<protein>
    <recommendedName>
        <fullName evidence="11">Palmitoyltransferase</fullName>
        <ecNumber evidence="11">2.3.1.225</ecNumber>
    </recommendedName>
</protein>
<accession>A0A9Q3FJ94</accession>
<reference evidence="14" key="1">
    <citation type="submission" date="2021-03" db="EMBL/GenBank/DDBJ databases">
        <title>Draft genome sequence of rust myrtle Austropuccinia psidii MF-1, a brazilian biotype.</title>
        <authorList>
            <person name="Quecine M.C."/>
            <person name="Pachon D.M.R."/>
            <person name="Bonatelli M.L."/>
            <person name="Correr F.H."/>
            <person name="Franceschini L.M."/>
            <person name="Leite T.F."/>
            <person name="Margarido G.R.A."/>
            <person name="Almeida C.A."/>
            <person name="Ferrarezi J.A."/>
            <person name="Labate C.A."/>
        </authorList>
    </citation>
    <scope>NUCLEOTIDE SEQUENCE</scope>
    <source>
        <strain evidence="14">MF-1</strain>
    </source>
</reference>
<dbReference type="PROSITE" id="PS50216">
    <property type="entry name" value="DHHC"/>
    <property type="match status" value="1"/>
</dbReference>
<evidence type="ECO:0000256" key="11">
    <source>
        <dbReference type="RuleBase" id="RU079119"/>
    </source>
</evidence>
<keyword evidence="4 11" id="KW-1133">Transmembrane helix</keyword>
<evidence type="ECO:0000256" key="8">
    <source>
        <dbReference type="ARBA" id="ARBA00023315"/>
    </source>
</evidence>
<feature type="transmembrane region" description="Helical" evidence="11">
    <location>
        <begin position="316"/>
        <end position="334"/>
    </location>
</feature>
<dbReference type="PANTHER" id="PTHR22883">
    <property type="entry name" value="ZINC FINGER DHHC DOMAIN CONTAINING PROTEIN"/>
    <property type="match status" value="1"/>
</dbReference>
<evidence type="ECO:0000256" key="1">
    <source>
        <dbReference type="ARBA" id="ARBA00004141"/>
    </source>
</evidence>
<keyword evidence="7" id="KW-0449">Lipoprotein</keyword>
<dbReference type="Proteomes" id="UP000765509">
    <property type="component" value="Unassembled WGS sequence"/>
</dbReference>
<comment type="catalytic activity">
    <reaction evidence="10 11">
        <text>L-cysteinyl-[protein] + hexadecanoyl-CoA = S-hexadecanoyl-L-cysteinyl-[protein] + CoA</text>
        <dbReference type="Rhea" id="RHEA:36683"/>
        <dbReference type="Rhea" id="RHEA-COMP:10131"/>
        <dbReference type="Rhea" id="RHEA-COMP:11032"/>
        <dbReference type="ChEBI" id="CHEBI:29950"/>
        <dbReference type="ChEBI" id="CHEBI:57287"/>
        <dbReference type="ChEBI" id="CHEBI:57379"/>
        <dbReference type="ChEBI" id="CHEBI:74151"/>
        <dbReference type="EC" id="2.3.1.225"/>
    </reaction>
</comment>
<keyword evidence="5 11" id="KW-0472">Membrane</keyword>
<feature type="transmembrane region" description="Helical" evidence="11">
    <location>
        <begin position="60"/>
        <end position="78"/>
    </location>
</feature>